<dbReference type="Proteomes" id="UP001431209">
    <property type="component" value="Unassembled WGS sequence"/>
</dbReference>
<accession>A0AAW2YH92</accession>
<evidence type="ECO:0000313" key="1">
    <source>
        <dbReference type="EMBL" id="KAL0476454.1"/>
    </source>
</evidence>
<protein>
    <submittedName>
        <fullName evidence="1">RnfC</fullName>
    </submittedName>
</protein>
<comment type="caution">
    <text evidence="1">The sequence shown here is derived from an EMBL/GenBank/DDBJ whole genome shotgun (WGS) entry which is preliminary data.</text>
</comment>
<sequence length="180" mass="20715">MKVLYITSELITDKDLVSITSFITISGEESNDTLIAIIKEALKTEDDVGGVRIDGIARSLSAKLLMSLPVNTYLNPYRIITAPHDRERLDLLILRANMPSGYFSREEFVVGEALVEKVETFMCDKEMKPSNFLIDIESRDYKYSNLEDLFKIKVANSRDHIVLFSYHYSFLKRLQIFFKS</sequence>
<name>A0AAW2YH92_9EUKA</name>
<gene>
    <name evidence="1" type="ORF">AKO1_004420</name>
</gene>
<evidence type="ECO:0000313" key="2">
    <source>
        <dbReference type="Proteomes" id="UP001431209"/>
    </source>
</evidence>
<dbReference type="AlphaFoldDB" id="A0AAW2YH92"/>
<keyword evidence="2" id="KW-1185">Reference proteome</keyword>
<reference evidence="1 2" key="1">
    <citation type="submission" date="2024-03" db="EMBL/GenBank/DDBJ databases">
        <title>The Acrasis kona genome and developmental transcriptomes reveal deep origins of eukaryotic multicellular pathways.</title>
        <authorList>
            <person name="Sheikh S."/>
            <person name="Fu C.-J."/>
            <person name="Brown M.W."/>
            <person name="Baldauf S.L."/>
        </authorList>
    </citation>
    <scope>NUCLEOTIDE SEQUENCE [LARGE SCALE GENOMIC DNA]</scope>
    <source>
        <strain evidence="1 2">ATCC MYA-3509</strain>
    </source>
</reference>
<organism evidence="1 2">
    <name type="scientific">Acrasis kona</name>
    <dbReference type="NCBI Taxonomy" id="1008807"/>
    <lineage>
        <taxon>Eukaryota</taxon>
        <taxon>Discoba</taxon>
        <taxon>Heterolobosea</taxon>
        <taxon>Tetramitia</taxon>
        <taxon>Eutetramitia</taxon>
        <taxon>Acrasidae</taxon>
        <taxon>Acrasis</taxon>
    </lineage>
</organism>
<proteinExistence type="predicted"/>
<dbReference type="EMBL" id="JAOPGA020000042">
    <property type="protein sequence ID" value="KAL0476454.1"/>
    <property type="molecule type" value="Genomic_DNA"/>
</dbReference>